<dbReference type="InterPro" id="IPR039725">
    <property type="entry name" value="CC2D1A/B"/>
</dbReference>
<dbReference type="GeneID" id="14921873"/>
<protein>
    <submittedName>
        <fullName evidence="4">C2 domain containing protein</fullName>
    </submittedName>
</protein>
<dbReference type="PANTHER" id="PTHR13076">
    <property type="entry name" value="COILED-COIL AND C2 DOMAIN-CONTAINING PROTEIN 1-LIKE"/>
    <property type="match status" value="1"/>
</dbReference>
<dbReference type="EMBL" id="KB007908">
    <property type="protein sequence ID" value="ELR20999.1"/>
    <property type="molecule type" value="Genomic_DNA"/>
</dbReference>
<keyword evidence="5" id="KW-1185">Reference proteome</keyword>
<comment type="similarity">
    <text evidence="1">Belongs to the CC2D1 family.</text>
</comment>
<dbReference type="RefSeq" id="XP_004344742.1">
    <property type="nucleotide sequence ID" value="XM_004344692.1"/>
</dbReference>
<dbReference type="InterPro" id="IPR000008">
    <property type="entry name" value="C2_dom"/>
</dbReference>
<dbReference type="SMART" id="SM00239">
    <property type="entry name" value="C2"/>
    <property type="match status" value="1"/>
</dbReference>
<dbReference type="OMA" id="IFEVWKP"/>
<dbReference type="SMART" id="SM00685">
    <property type="entry name" value="DM14"/>
    <property type="match status" value="1"/>
</dbReference>
<sequence length="494" mass="55437">MEMLKQRFEQYKAAYAQYKEAGDTGQAKVTLAAIKTINELSQAIQQGKPIDLSKVPPEPFVVIVPRLDEVEQQRLAAFAKLENEFTAQIKAVHEQAKKLKDSPLREDKQKAVDMYRRQKEMMEDLKVIIAARESGQPLPRHRYEVKQTQEELVFSHLRDYEMEVGVVRCLHLPVPKEIATVESYVYITFPYPKAETPQVIKSSSVTKSLDPVYNFVGKLEIERKKSLLRLCERKRPITFEIYHRKLLGRDVLLGKGELSLEGLINKCEVTELVDILKPTSRKATGGKLEVCLRLRTPLQGKDVRVREEKVLVLDPTAPGPVVAAPAPPAQPESRSPTLPASPPSTPQPAVTAGPTAAAPKSPVPSTPPPKPAPKPAPASPQAGAPPFNLDSYEPDSVDNMISNNVLEEELRRTDLALKQSPKNEDLLDRKQQIQLKINMLQIQVETGLLTMEVYVQRLEQKIKEERAIAQLLVLTRVKIMEKELTEGDDEEEEA</sequence>
<evidence type="ECO:0000259" key="3">
    <source>
        <dbReference type="PROSITE" id="PS50004"/>
    </source>
</evidence>
<organism evidence="4 5">
    <name type="scientific">Acanthamoeba castellanii (strain ATCC 30010 / Neff)</name>
    <dbReference type="NCBI Taxonomy" id="1257118"/>
    <lineage>
        <taxon>Eukaryota</taxon>
        <taxon>Amoebozoa</taxon>
        <taxon>Discosea</taxon>
        <taxon>Longamoebia</taxon>
        <taxon>Centramoebida</taxon>
        <taxon>Acanthamoebidae</taxon>
        <taxon>Acanthamoeba</taxon>
    </lineage>
</organism>
<evidence type="ECO:0000313" key="4">
    <source>
        <dbReference type="EMBL" id="ELR20999.1"/>
    </source>
</evidence>
<dbReference type="InterPro" id="IPR035892">
    <property type="entry name" value="C2_domain_sf"/>
</dbReference>
<accession>L8H660</accession>
<dbReference type="Gene3D" id="2.60.40.150">
    <property type="entry name" value="C2 domain"/>
    <property type="match status" value="1"/>
</dbReference>
<feature type="compositionally biased region" description="Low complexity" evidence="2">
    <location>
        <begin position="347"/>
        <end position="360"/>
    </location>
</feature>
<dbReference type="KEGG" id="acan:ACA1_280520"/>
<dbReference type="GO" id="GO:0001227">
    <property type="term" value="F:DNA-binding transcription repressor activity, RNA polymerase II-specific"/>
    <property type="evidence" value="ECO:0007669"/>
    <property type="project" value="InterPro"/>
</dbReference>
<dbReference type="PANTHER" id="PTHR13076:SF9">
    <property type="entry name" value="COILED-COIL AND C2 DOMAIN-CONTAINING PROTEIN 1-LIKE"/>
    <property type="match status" value="1"/>
</dbReference>
<dbReference type="InterPro" id="IPR006608">
    <property type="entry name" value="CC2D1A/B_DM14"/>
</dbReference>
<dbReference type="PROSITE" id="PS50004">
    <property type="entry name" value="C2"/>
    <property type="match status" value="1"/>
</dbReference>
<dbReference type="AlphaFoldDB" id="L8H660"/>
<feature type="domain" description="C2" evidence="3">
    <location>
        <begin position="141"/>
        <end position="273"/>
    </location>
</feature>
<evidence type="ECO:0000313" key="5">
    <source>
        <dbReference type="Proteomes" id="UP000011083"/>
    </source>
</evidence>
<dbReference type="STRING" id="1257118.L8H660"/>
<dbReference type="Pfam" id="PF00168">
    <property type="entry name" value="C2"/>
    <property type="match status" value="1"/>
</dbReference>
<dbReference type="Pfam" id="PF21528">
    <property type="entry name" value="CC2D1A-B_DM14"/>
    <property type="match status" value="1"/>
</dbReference>
<name>L8H660_ACACF</name>
<evidence type="ECO:0000256" key="1">
    <source>
        <dbReference type="ARBA" id="ARBA00010672"/>
    </source>
</evidence>
<proteinExistence type="inferred from homology"/>
<reference evidence="4 5" key="1">
    <citation type="journal article" date="2013" name="Genome Biol.">
        <title>Genome of Acanthamoeba castellanii highlights extensive lateral gene transfer and early evolution of tyrosine kinase signaling.</title>
        <authorList>
            <person name="Clarke M."/>
            <person name="Lohan A.J."/>
            <person name="Liu B."/>
            <person name="Lagkouvardos I."/>
            <person name="Roy S."/>
            <person name="Zafar N."/>
            <person name="Bertelli C."/>
            <person name="Schilde C."/>
            <person name="Kianianmomeni A."/>
            <person name="Burglin T.R."/>
            <person name="Frech C."/>
            <person name="Turcotte B."/>
            <person name="Kopec K.O."/>
            <person name="Synnott J.M."/>
            <person name="Choo C."/>
            <person name="Paponov I."/>
            <person name="Finkler A."/>
            <person name="Soon Heng Tan C."/>
            <person name="Hutchins A.P."/>
            <person name="Weinmeier T."/>
            <person name="Rattei T."/>
            <person name="Chu J.S."/>
            <person name="Gimenez G."/>
            <person name="Irimia M."/>
            <person name="Rigden D.J."/>
            <person name="Fitzpatrick D.A."/>
            <person name="Lorenzo-Morales J."/>
            <person name="Bateman A."/>
            <person name="Chiu C.H."/>
            <person name="Tang P."/>
            <person name="Hegemann P."/>
            <person name="Fromm H."/>
            <person name="Raoult D."/>
            <person name="Greub G."/>
            <person name="Miranda-Saavedra D."/>
            <person name="Chen N."/>
            <person name="Nash P."/>
            <person name="Ginger M.L."/>
            <person name="Horn M."/>
            <person name="Schaap P."/>
            <person name="Caler L."/>
            <person name="Loftus B."/>
        </authorList>
    </citation>
    <scope>NUCLEOTIDE SEQUENCE [LARGE SCALE GENOMIC DNA]</scope>
    <source>
        <strain evidence="4 5">Neff</strain>
    </source>
</reference>
<dbReference type="OrthoDB" id="19996at2759"/>
<feature type="compositionally biased region" description="Pro residues" evidence="2">
    <location>
        <begin position="361"/>
        <end position="378"/>
    </location>
</feature>
<gene>
    <name evidence="4" type="ORF">ACA1_280520</name>
</gene>
<evidence type="ECO:0000256" key="2">
    <source>
        <dbReference type="SAM" id="MobiDB-lite"/>
    </source>
</evidence>
<feature type="region of interest" description="Disordered" evidence="2">
    <location>
        <begin position="317"/>
        <end position="398"/>
    </location>
</feature>
<dbReference type="Proteomes" id="UP000011083">
    <property type="component" value="Unassembled WGS sequence"/>
</dbReference>
<dbReference type="SUPFAM" id="SSF49562">
    <property type="entry name" value="C2 domain (Calcium/lipid-binding domain, CaLB)"/>
    <property type="match status" value="1"/>
</dbReference>
<dbReference type="VEuPathDB" id="AmoebaDB:ACA1_280520"/>